<comment type="caution">
    <text evidence="5">The sequence shown here is derived from an EMBL/GenBank/DDBJ whole genome shotgun (WGS) entry which is preliminary data.</text>
</comment>
<feature type="domain" description="Solute-binding protein family 3/N-terminal" evidence="4">
    <location>
        <begin position="25"/>
        <end position="240"/>
    </location>
</feature>
<dbReference type="RefSeq" id="WP_069314221.1">
    <property type="nucleotide sequence ID" value="NZ_MDTU01000003.1"/>
</dbReference>
<dbReference type="InterPro" id="IPR001638">
    <property type="entry name" value="Solute-binding_3/MltF_N"/>
</dbReference>
<accession>A0ABX2ZY61</accession>
<proteinExistence type="inferred from homology"/>
<keyword evidence="6" id="KW-1185">Reference proteome</keyword>
<reference evidence="5 6" key="1">
    <citation type="submission" date="2016-08" db="EMBL/GenBank/DDBJ databases">
        <title>Draft genome sequence of Candidatus Piscirickettsia litoralis, from seawater.</title>
        <authorList>
            <person name="Wan X."/>
            <person name="Lee A.J."/>
            <person name="Hou S."/>
            <person name="Donachie S.P."/>
        </authorList>
    </citation>
    <scope>NUCLEOTIDE SEQUENCE [LARGE SCALE GENOMIC DNA]</scope>
    <source>
        <strain evidence="5 6">Y2</strain>
    </source>
</reference>
<evidence type="ECO:0000313" key="6">
    <source>
        <dbReference type="Proteomes" id="UP000094329"/>
    </source>
</evidence>
<feature type="signal peptide" evidence="3">
    <location>
        <begin position="1"/>
        <end position="21"/>
    </location>
</feature>
<feature type="chain" id="PRO_5046364953" description="Solute-binding protein family 3/N-terminal domain-containing protein" evidence="3">
    <location>
        <begin position="22"/>
        <end position="251"/>
    </location>
</feature>
<keyword evidence="2 3" id="KW-0732">Signal</keyword>
<dbReference type="EMBL" id="MDTU01000003">
    <property type="protein sequence ID" value="ODN41428.1"/>
    <property type="molecule type" value="Genomic_DNA"/>
</dbReference>
<evidence type="ECO:0000256" key="1">
    <source>
        <dbReference type="ARBA" id="ARBA00010333"/>
    </source>
</evidence>
<comment type="similarity">
    <text evidence="1">Belongs to the bacterial solute-binding protein 3 family.</text>
</comment>
<organism evidence="5 6">
    <name type="scientific">Piscirickettsia litoralis</name>
    <dbReference type="NCBI Taxonomy" id="1891921"/>
    <lineage>
        <taxon>Bacteria</taxon>
        <taxon>Pseudomonadati</taxon>
        <taxon>Pseudomonadota</taxon>
        <taxon>Gammaproteobacteria</taxon>
        <taxon>Thiotrichales</taxon>
        <taxon>Piscirickettsiaceae</taxon>
        <taxon>Piscirickettsia</taxon>
    </lineage>
</organism>
<evidence type="ECO:0000256" key="3">
    <source>
        <dbReference type="SAM" id="SignalP"/>
    </source>
</evidence>
<sequence>MPKLLLVICFVSTFLIANAFAFRGTVKVCGVEWPPFTYNKNGKLTKGISIAIYTEAFKRMNMTLDADTIPWARCLDAVKEGQYMAVIDNAALPPFIFGKHPTGIYPLAIYTRENYPLSIFSWRAMWGKPVGMVRGYDYTPKIKRFRRWQPDYSDSDEQALQKLNAHRYDFVVMDIFAAPLLASKLKINIKRLTPMVDGTYLYLVFNKKHQRLLQEYDKKIKQMIEDGTIDNIYLDHINMTYSELMSLMPDN</sequence>
<dbReference type="PANTHER" id="PTHR35936:SF25">
    <property type="entry name" value="ABC TRANSPORTER SUBSTRATE-BINDING PROTEIN"/>
    <property type="match status" value="1"/>
</dbReference>
<dbReference type="PANTHER" id="PTHR35936">
    <property type="entry name" value="MEMBRANE-BOUND LYTIC MUREIN TRANSGLYCOSYLASE F"/>
    <property type="match status" value="1"/>
</dbReference>
<protein>
    <recommendedName>
        <fullName evidence="4">Solute-binding protein family 3/N-terminal domain-containing protein</fullName>
    </recommendedName>
</protein>
<dbReference type="Gene3D" id="3.40.190.10">
    <property type="entry name" value="Periplasmic binding protein-like II"/>
    <property type="match status" value="2"/>
</dbReference>
<dbReference type="Pfam" id="PF00497">
    <property type="entry name" value="SBP_bac_3"/>
    <property type="match status" value="1"/>
</dbReference>
<evidence type="ECO:0000259" key="4">
    <source>
        <dbReference type="SMART" id="SM00062"/>
    </source>
</evidence>
<name>A0ABX2ZY61_9GAMM</name>
<evidence type="ECO:0000256" key="2">
    <source>
        <dbReference type="ARBA" id="ARBA00022729"/>
    </source>
</evidence>
<evidence type="ECO:0000313" key="5">
    <source>
        <dbReference type="EMBL" id="ODN41428.1"/>
    </source>
</evidence>
<dbReference type="Proteomes" id="UP000094329">
    <property type="component" value="Unassembled WGS sequence"/>
</dbReference>
<dbReference type="SUPFAM" id="SSF53850">
    <property type="entry name" value="Periplasmic binding protein-like II"/>
    <property type="match status" value="1"/>
</dbReference>
<dbReference type="SMART" id="SM00062">
    <property type="entry name" value="PBPb"/>
    <property type="match status" value="1"/>
</dbReference>
<gene>
    <name evidence="5" type="ORF">BGC07_16835</name>
</gene>